<dbReference type="AlphaFoldDB" id="A0A806FMG0"/>
<keyword evidence="4" id="KW-0997">Cell inner membrane</keyword>
<keyword evidence="5 11" id="KW-0812">Transmembrane</keyword>
<evidence type="ECO:0000256" key="1">
    <source>
        <dbReference type="ARBA" id="ARBA00004651"/>
    </source>
</evidence>
<accession>A0A806FMG0</accession>
<dbReference type="PANTHER" id="PTHR11795:SF371">
    <property type="entry name" value="HIGH-AFFINITY BRANCHED-CHAIN AMINO ACID TRANSPORT SYSTEM PERMEASE PROTEIN LIVH"/>
    <property type="match status" value="1"/>
</dbReference>
<keyword evidence="7 11" id="KW-1133">Transmembrane helix</keyword>
<dbReference type="Pfam" id="PF02653">
    <property type="entry name" value="BPD_transp_2"/>
    <property type="match status" value="1"/>
</dbReference>
<feature type="compositionally biased region" description="Polar residues" evidence="10">
    <location>
        <begin position="176"/>
        <end position="186"/>
    </location>
</feature>
<keyword evidence="6" id="KW-0029">Amino-acid transport</keyword>
<evidence type="ECO:0000256" key="7">
    <source>
        <dbReference type="ARBA" id="ARBA00022989"/>
    </source>
</evidence>
<dbReference type="Gene3D" id="2.60.40.1120">
    <property type="entry name" value="Carboxypeptidase-like, regulatory domain"/>
    <property type="match status" value="1"/>
</dbReference>
<dbReference type="GO" id="GO:0005886">
    <property type="term" value="C:plasma membrane"/>
    <property type="evidence" value="ECO:0007669"/>
    <property type="project" value="UniProtKB-SubCell"/>
</dbReference>
<feature type="transmembrane region" description="Helical" evidence="11">
    <location>
        <begin position="204"/>
        <end position="225"/>
    </location>
</feature>
<evidence type="ECO:0000313" key="12">
    <source>
        <dbReference type="EMBL" id="AEK29576.1"/>
    </source>
</evidence>
<dbReference type="GO" id="GO:0015808">
    <property type="term" value="P:L-alanine transport"/>
    <property type="evidence" value="ECO:0007669"/>
    <property type="project" value="TreeGrafter"/>
</dbReference>
<feature type="transmembrane region" description="Helical" evidence="11">
    <location>
        <begin position="460"/>
        <end position="476"/>
    </location>
</feature>
<dbReference type="InterPro" id="IPR001851">
    <property type="entry name" value="ABC_transp_permease"/>
</dbReference>
<evidence type="ECO:0000256" key="11">
    <source>
        <dbReference type="SAM" id="Phobius"/>
    </source>
</evidence>
<comment type="subcellular location">
    <subcellularLocation>
        <location evidence="1">Cell membrane</location>
        <topology evidence="1">Multi-pass membrane protein</topology>
    </subcellularLocation>
</comment>
<dbReference type="InterPro" id="IPR052157">
    <property type="entry name" value="BCAA_transport_permease"/>
</dbReference>
<evidence type="ECO:0000313" key="13">
    <source>
        <dbReference type="Proteomes" id="UP000008394"/>
    </source>
</evidence>
<dbReference type="GO" id="GO:0015192">
    <property type="term" value="F:L-phenylalanine transmembrane transporter activity"/>
    <property type="evidence" value="ECO:0007669"/>
    <property type="project" value="TreeGrafter"/>
</dbReference>
<dbReference type="GO" id="GO:0015188">
    <property type="term" value="F:L-isoleucine transmembrane transporter activity"/>
    <property type="evidence" value="ECO:0007669"/>
    <property type="project" value="TreeGrafter"/>
</dbReference>
<organism evidence="12 13">
    <name type="scientific">Bifidobacterium animalis subsp. lactis CNCM I-2494</name>
    <dbReference type="NCBI Taxonomy" id="1042403"/>
    <lineage>
        <taxon>Bacteria</taxon>
        <taxon>Bacillati</taxon>
        <taxon>Actinomycetota</taxon>
        <taxon>Actinomycetes</taxon>
        <taxon>Bifidobacteriales</taxon>
        <taxon>Bifidobacteriaceae</taxon>
        <taxon>Bifidobacterium</taxon>
    </lineage>
</organism>
<dbReference type="PANTHER" id="PTHR11795">
    <property type="entry name" value="BRANCHED-CHAIN AMINO ACID TRANSPORT SYSTEM PERMEASE PROTEIN LIVH"/>
    <property type="match status" value="1"/>
</dbReference>
<dbReference type="CDD" id="cd06582">
    <property type="entry name" value="TM_PBP1_LivH_like"/>
    <property type="match status" value="1"/>
</dbReference>
<dbReference type="GO" id="GO:0005304">
    <property type="term" value="F:L-valine transmembrane transporter activity"/>
    <property type="evidence" value="ECO:0007669"/>
    <property type="project" value="TreeGrafter"/>
</dbReference>
<evidence type="ECO:0000256" key="6">
    <source>
        <dbReference type="ARBA" id="ARBA00022970"/>
    </source>
</evidence>
<evidence type="ECO:0000256" key="4">
    <source>
        <dbReference type="ARBA" id="ARBA00022519"/>
    </source>
</evidence>
<feature type="region of interest" description="Disordered" evidence="10">
    <location>
        <begin position="1"/>
        <end position="23"/>
    </location>
</feature>
<dbReference type="GO" id="GO:0042941">
    <property type="term" value="P:D-alanine transmembrane transport"/>
    <property type="evidence" value="ECO:0007669"/>
    <property type="project" value="TreeGrafter"/>
</dbReference>
<keyword evidence="8 11" id="KW-0472">Membrane</keyword>
<gene>
    <name evidence="12" type="ORF">BALAC2494_00990</name>
</gene>
<feature type="transmembrane region" description="Helical" evidence="11">
    <location>
        <begin position="253"/>
        <end position="274"/>
    </location>
</feature>
<name>A0A806FMG0_BIFAN</name>
<feature type="transmembrane region" description="Helical" evidence="11">
    <location>
        <begin position="420"/>
        <end position="448"/>
    </location>
</feature>
<feature type="transmembrane region" description="Helical" evidence="11">
    <location>
        <begin position="332"/>
        <end position="357"/>
    </location>
</feature>
<evidence type="ECO:0000256" key="2">
    <source>
        <dbReference type="ARBA" id="ARBA00022448"/>
    </source>
</evidence>
<dbReference type="EMBL" id="CP002915">
    <property type="protein sequence ID" value="AEK29576.1"/>
    <property type="molecule type" value="Genomic_DNA"/>
</dbReference>
<sequence>MEATKREGVHMASMVSQPQRRAERGRRRKGLAIVCAGIAGLLLAMLASMIGVPNAVAAEAVDKCVPNAEHGCVSGILQTQDKTPIPDVTVTLGGEEEATATTAEDGAWAFEVNADGEYTVSIDKAVAEKYKLGESGATVEIAKKSFSKQRAVVRFDKAAAGSAAETESGNADSAKSGEQTAANTAQAGDDGKGSGFWSRFWQQLYSGCIFGLMLGLMAVGMNLVYGTTGLSSFSHGEQVTLGGLMAYVGTQMLHMPVVLSAIFAVAIGALAGWVQNQLVWAPLRHKRVGVMQQMIVTIGLSMALQYIYQFFFGGDIKGIVKSVPEGIQLGPIVTNAPTLIAAAIALVTIVSVTVFLYCTRLGRATRAVSDNAALAAASGINVDSVVRIVWILSCGLAALSGVLIGIHLNGIAWNTGVTLLMLMFAAVTLGGLGTANGALVGALIVGIVADMSTLVIPSDMRYASALAILILVLLIRPQGIFGKQKRVG</sequence>
<feature type="region of interest" description="Disordered" evidence="10">
    <location>
        <begin position="164"/>
        <end position="191"/>
    </location>
</feature>
<evidence type="ECO:0000256" key="8">
    <source>
        <dbReference type="ARBA" id="ARBA00023136"/>
    </source>
</evidence>
<evidence type="ECO:0000256" key="9">
    <source>
        <dbReference type="ARBA" id="ARBA00037998"/>
    </source>
</evidence>
<dbReference type="KEGG" id="bnm:BALAC2494_00990"/>
<evidence type="ECO:0000256" key="3">
    <source>
        <dbReference type="ARBA" id="ARBA00022475"/>
    </source>
</evidence>
<reference evidence="12 13" key="1">
    <citation type="journal article" date="2011" name="J. Bacteriol.">
        <title>Genome Sequence of the Probiotic Strain Bifidobacterium animalis subsp. lactis CNCM I-2494.</title>
        <authorList>
            <person name="Chervaux C."/>
            <person name="Grimaldi C."/>
            <person name="Bolotin A."/>
            <person name="Quinquis B."/>
            <person name="Legrain-Raspaud S."/>
            <person name="van Hylckama Vlieg J.E."/>
            <person name="Denariaz G."/>
            <person name="Smokvina T."/>
        </authorList>
    </citation>
    <scope>NUCLEOTIDE SEQUENCE [LARGE SCALE GENOMIC DNA]</scope>
    <source>
        <strain evidence="12 13">CNCM I-2494</strain>
    </source>
</reference>
<evidence type="ECO:0000256" key="10">
    <source>
        <dbReference type="SAM" id="MobiDB-lite"/>
    </source>
</evidence>
<dbReference type="SUPFAM" id="SSF49452">
    <property type="entry name" value="Starch-binding domain-like"/>
    <property type="match status" value="1"/>
</dbReference>
<dbReference type="GO" id="GO:0015190">
    <property type="term" value="F:L-leucine transmembrane transporter activity"/>
    <property type="evidence" value="ECO:0007669"/>
    <property type="project" value="TreeGrafter"/>
</dbReference>
<feature type="transmembrane region" description="Helical" evidence="11">
    <location>
        <begin position="388"/>
        <end position="408"/>
    </location>
</feature>
<keyword evidence="3" id="KW-1003">Cell membrane</keyword>
<dbReference type="GO" id="GO:0030246">
    <property type="term" value="F:carbohydrate binding"/>
    <property type="evidence" value="ECO:0007669"/>
    <property type="project" value="InterPro"/>
</dbReference>
<comment type="similarity">
    <text evidence="9">Belongs to the binding-protein-dependent transport system permease family. LivHM subfamily.</text>
</comment>
<proteinExistence type="inferred from homology"/>
<protein>
    <submittedName>
        <fullName evidence="12">LivH</fullName>
    </submittedName>
</protein>
<dbReference type="Proteomes" id="UP000008394">
    <property type="component" value="Chromosome"/>
</dbReference>
<feature type="transmembrane region" description="Helical" evidence="11">
    <location>
        <begin position="294"/>
        <end position="311"/>
    </location>
</feature>
<evidence type="ECO:0000256" key="5">
    <source>
        <dbReference type="ARBA" id="ARBA00022692"/>
    </source>
</evidence>
<dbReference type="GO" id="GO:1903806">
    <property type="term" value="P:L-isoleucine import across plasma membrane"/>
    <property type="evidence" value="ECO:0007669"/>
    <property type="project" value="TreeGrafter"/>
</dbReference>
<keyword evidence="2" id="KW-0813">Transport</keyword>
<dbReference type="InterPro" id="IPR013784">
    <property type="entry name" value="Carb-bd-like_fold"/>
</dbReference>